<sequence length="408" mass="42453">MSYREPGWDGRRKARAMPAAEAMGADDDLDDADTNTDDSRMSGLKFGTTRTQESNGSTAMCQVRLHSGAGNARAADAPCKLSNSLACRTGWYGRVVLMCRVVLVSWGVVALQCTAMYCTVLRPCTTAAYGSALDASVPHSTVPHITARGLAPGSSSPTTVSTAAPIEALSPSPAPYLHAPHAVQLENTIDTNVQRCTKAIGSAPSVSGLTLDGMYSPYMQSQHAYTTVDGPPGSALGDFDQLASLDAPDTIGPPGAGGPGAHGSRSKGQGAGARPRAKSQEPRPQQSQGPGHAGRIRRGGWSELEGRGILRSSDSEINPGGSDRQRIGNPAPLGDPQSSLVDAAEIDRDVQIMASRVQAAVPDAVGSATSRGVPSRRRLSILPCFVAPTGGPRAVPMTPARVFWLFSD</sequence>
<reference evidence="2 3" key="1">
    <citation type="journal article" date="2018" name="IMA Fungus">
        <title>IMA Genome-F 9: Draft genome sequence of Annulohypoxylon stygium, Aspergillus mulundensis, Berkeleyomyces basicola (syn. Thielaviopsis basicola), Ceratocystis smalleyi, two Cercospora beticola strains, Coleophoma cylindrospora, Fusarium fracticaudum, Phialophora cf. hyalina, and Morchella septimelata.</title>
        <authorList>
            <person name="Wingfield B.D."/>
            <person name="Bills G.F."/>
            <person name="Dong Y."/>
            <person name="Huang W."/>
            <person name="Nel W.J."/>
            <person name="Swalarsk-Parry B.S."/>
            <person name="Vaghefi N."/>
            <person name="Wilken P.M."/>
            <person name="An Z."/>
            <person name="de Beer Z.W."/>
            <person name="De Vos L."/>
            <person name="Chen L."/>
            <person name="Duong T.A."/>
            <person name="Gao Y."/>
            <person name="Hammerbacher A."/>
            <person name="Kikkert J.R."/>
            <person name="Li Y."/>
            <person name="Li H."/>
            <person name="Li K."/>
            <person name="Li Q."/>
            <person name="Liu X."/>
            <person name="Ma X."/>
            <person name="Naidoo K."/>
            <person name="Pethybridge S.J."/>
            <person name="Sun J."/>
            <person name="Steenkamp E.T."/>
            <person name="van der Nest M.A."/>
            <person name="van Wyk S."/>
            <person name="Wingfield M.J."/>
            <person name="Xiong C."/>
            <person name="Yue Q."/>
            <person name="Zhang X."/>
        </authorList>
    </citation>
    <scope>NUCLEOTIDE SEQUENCE [LARGE SCALE GENOMIC DNA]</scope>
    <source>
        <strain evidence="2 3">BP5796</strain>
    </source>
</reference>
<proteinExistence type="predicted"/>
<organism evidence="2 3">
    <name type="scientific">Coleophoma crateriformis</name>
    <dbReference type="NCBI Taxonomy" id="565419"/>
    <lineage>
        <taxon>Eukaryota</taxon>
        <taxon>Fungi</taxon>
        <taxon>Dikarya</taxon>
        <taxon>Ascomycota</taxon>
        <taxon>Pezizomycotina</taxon>
        <taxon>Leotiomycetes</taxon>
        <taxon>Helotiales</taxon>
        <taxon>Dermateaceae</taxon>
        <taxon>Coleophoma</taxon>
    </lineage>
</organism>
<gene>
    <name evidence="2" type="ORF">BP5796_01361</name>
</gene>
<dbReference type="AlphaFoldDB" id="A0A3D8T064"/>
<feature type="region of interest" description="Disordered" evidence="1">
    <location>
        <begin position="1"/>
        <end position="51"/>
    </location>
</feature>
<evidence type="ECO:0000313" key="2">
    <source>
        <dbReference type="EMBL" id="RDW91967.1"/>
    </source>
</evidence>
<feature type="compositionally biased region" description="Basic and acidic residues" evidence="1">
    <location>
        <begin position="1"/>
        <end position="11"/>
    </location>
</feature>
<evidence type="ECO:0000313" key="3">
    <source>
        <dbReference type="Proteomes" id="UP000256328"/>
    </source>
</evidence>
<protein>
    <submittedName>
        <fullName evidence="2">Uncharacterized protein</fullName>
    </submittedName>
</protein>
<dbReference type="OrthoDB" id="10644411at2759"/>
<dbReference type="EMBL" id="PDLN01000002">
    <property type="protein sequence ID" value="RDW91967.1"/>
    <property type="molecule type" value="Genomic_DNA"/>
</dbReference>
<dbReference type="Proteomes" id="UP000256328">
    <property type="component" value="Unassembled WGS sequence"/>
</dbReference>
<comment type="caution">
    <text evidence="2">The sequence shown here is derived from an EMBL/GenBank/DDBJ whole genome shotgun (WGS) entry which is preliminary data.</text>
</comment>
<feature type="compositionally biased region" description="Acidic residues" evidence="1">
    <location>
        <begin position="24"/>
        <end position="36"/>
    </location>
</feature>
<keyword evidence="3" id="KW-1185">Reference proteome</keyword>
<feature type="region of interest" description="Disordered" evidence="1">
    <location>
        <begin position="225"/>
        <end position="338"/>
    </location>
</feature>
<evidence type="ECO:0000256" key="1">
    <source>
        <dbReference type="SAM" id="MobiDB-lite"/>
    </source>
</evidence>
<accession>A0A3D8T064</accession>
<name>A0A3D8T064_9HELO</name>